<dbReference type="GO" id="GO:0046491">
    <property type="term" value="P:L-methylmalonyl-CoA metabolic process"/>
    <property type="evidence" value="ECO:0007669"/>
    <property type="project" value="TreeGrafter"/>
</dbReference>
<evidence type="ECO:0000256" key="1">
    <source>
        <dbReference type="ARBA" id="ARBA00022723"/>
    </source>
</evidence>
<dbReference type="PANTHER" id="PTHR43048">
    <property type="entry name" value="METHYLMALONYL-COA EPIMERASE"/>
    <property type="match status" value="1"/>
</dbReference>
<dbReference type="InterPro" id="IPR029068">
    <property type="entry name" value="Glyas_Bleomycin-R_OHBP_Dase"/>
</dbReference>
<sequence length="440" mass="46890">MASASRWSLSARQGFLACGLVTVGLFLLPCGAGMGSIPIAALGVAIGLLGPAVILLSSVRANRPDVFGTAHVSQSSPPPATGVTGPADLQLVVNAKGVHNAVVRVRDAKAPVSKWPDVGATLPVLIPNGNPRRLQVLWDQVSGHHDLAMDDVSYAPYVAEYVDERYPPDEPMVEQTMVIDPVTPDPVRLDPATAETVADESPEQPAAPTDAPAAVGVRRRPSPRPRRDTPPADRVEAVVPVGAVAPSPATGIEPSPQLPRRVPGASRTEPNGGGIPVFPDPVDEADVLPESTRPDQPDPYVASYLADEPEEEYQQGVGGVHNVSVTMIVSDLRRSLAFYRDVLGLTEIDGGSGSAILASGNARILLRQVADAEPVDRRVVHLNLEVDDVHEAYQRLRRQGVEFMHEPSVVDQGEQLEQWAATLRDPDGHAIALTHWEVRS</sequence>
<comment type="caution">
    <text evidence="4">The sequence shown here is derived from an EMBL/GenBank/DDBJ whole genome shotgun (WGS) entry which is preliminary data.</text>
</comment>
<feature type="domain" description="VOC" evidence="3">
    <location>
        <begin position="319"/>
        <end position="436"/>
    </location>
</feature>
<organism evidence="4 5">
    <name type="scientific">Planosporangium flavigriseum</name>
    <dbReference type="NCBI Taxonomy" id="373681"/>
    <lineage>
        <taxon>Bacteria</taxon>
        <taxon>Bacillati</taxon>
        <taxon>Actinomycetota</taxon>
        <taxon>Actinomycetes</taxon>
        <taxon>Micromonosporales</taxon>
        <taxon>Micromonosporaceae</taxon>
        <taxon>Planosporangium</taxon>
    </lineage>
</organism>
<feature type="compositionally biased region" description="Basic and acidic residues" evidence="2">
    <location>
        <begin position="225"/>
        <end position="236"/>
    </location>
</feature>
<feature type="compositionally biased region" description="Low complexity" evidence="2">
    <location>
        <begin position="237"/>
        <end position="249"/>
    </location>
</feature>
<dbReference type="InterPro" id="IPR004360">
    <property type="entry name" value="Glyas_Fos-R_dOase_dom"/>
</dbReference>
<evidence type="ECO:0000313" key="4">
    <source>
        <dbReference type="EMBL" id="GIG76458.1"/>
    </source>
</evidence>
<keyword evidence="5" id="KW-1185">Reference proteome</keyword>
<dbReference type="EMBL" id="BONU01000056">
    <property type="protein sequence ID" value="GIG76458.1"/>
    <property type="molecule type" value="Genomic_DNA"/>
</dbReference>
<dbReference type="Gene3D" id="3.10.180.10">
    <property type="entry name" value="2,3-Dihydroxybiphenyl 1,2-Dioxygenase, domain 1"/>
    <property type="match status" value="1"/>
</dbReference>
<dbReference type="GO" id="GO:0046872">
    <property type="term" value="F:metal ion binding"/>
    <property type="evidence" value="ECO:0007669"/>
    <property type="project" value="UniProtKB-KW"/>
</dbReference>
<dbReference type="SUPFAM" id="SSF54593">
    <property type="entry name" value="Glyoxalase/Bleomycin resistance protein/Dihydroxybiphenyl dioxygenase"/>
    <property type="match status" value="1"/>
</dbReference>
<evidence type="ECO:0000259" key="3">
    <source>
        <dbReference type="PROSITE" id="PS51819"/>
    </source>
</evidence>
<accession>A0A8J3PQ03</accession>
<protein>
    <recommendedName>
        <fullName evidence="3">VOC domain-containing protein</fullName>
    </recommendedName>
</protein>
<dbReference type="PROSITE" id="PS51819">
    <property type="entry name" value="VOC"/>
    <property type="match status" value="1"/>
</dbReference>
<evidence type="ECO:0000313" key="5">
    <source>
        <dbReference type="Proteomes" id="UP000653674"/>
    </source>
</evidence>
<dbReference type="RefSeq" id="WP_168078632.1">
    <property type="nucleotide sequence ID" value="NZ_BAAAQJ010000004.1"/>
</dbReference>
<dbReference type="InterPro" id="IPR037523">
    <property type="entry name" value="VOC_core"/>
</dbReference>
<keyword evidence="1" id="KW-0479">Metal-binding</keyword>
<feature type="region of interest" description="Disordered" evidence="2">
    <location>
        <begin position="182"/>
        <end position="299"/>
    </location>
</feature>
<gene>
    <name evidence="4" type="ORF">Pfl04_48620</name>
</gene>
<dbReference type="PANTHER" id="PTHR43048:SF4">
    <property type="entry name" value="RING-CLEAVING DIOXYGENASE-RELATED"/>
    <property type="match status" value="1"/>
</dbReference>
<dbReference type="AlphaFoldDB" id="A0A8J3PQ03"/>
<dbReference type="InterPro" id="IPR051785">
    <property type="entry name" value="MMCE/EMCE_epimerase"/>
</dbReference>
<evidence type="ECO:0000256" key="2">
    <source>
        <dbReference type="SAM" id="MobiDB-lite"/>
    </source>
</evidence>
<reference evidence="4" key="1">
    <citation type="submission" date="2021-01" db="EMBL/GenBank/DDBJ databases">
        <title>Whole genome shotgun sequence of Planosporangium flavigriseum NBRC 105377.</title>
        <authorList>
            <person name="Komaki H."/>
            <person name="Tamura T."/>
        </authorList>
    </citation>
    <scope>NUCLEOTIDE SEQUENCE</scope>
    <source>
        <strain evidence="4">NBRC 105377</strain>
    </source>
</reference>
<dbReference type="Proteomes" id="UP000653674">
    <property type="component" value="Unassembled WGS sequence"/>
</dbReference>
<name>A0A8J3PQ03_9ACTN</name>
<proteinExistence type="predicted"/>
<dbReference type="Pfam" id="PF00903">
    <property type="entry name" value="Glyoxalase"/>
    <property type="match status" value="1"/>
</dbReference>
<dbReference type="GO" id="GO:0004493">
    <property type="term" value="F:methylmalonyl-CoA epimerase activity"/>
    <property type="evidence" value="ECO:0007669"/>
    <property type="project" value="TreeGrafter"/>
</dbReference>